<dbReference type="Gene3D" id="1.25.40.10">
    <property type="entry name" value="Tetratricopeptide repeat domain"/>
    <property type="match status" value="2"/>
</dbReference>
<organism evidence="5">
    <name type="scientific">Spirodela intermedia</name>
    <name type="common">Intermediate duckweed</name>
    <dbReference type="NCBI Taxonomy" id="51605"/>
    <lineage>
        <taxon>Eukaryota</taxon>
        <taxon>Viridiplantae</taxon>
        <taxon>Streptophyta</taxon>
        <taxon>Embryophyta</taxon>
        <taxon>Tracheophyta</taxon>
        <taxon>Spermatophyta</taxon>
        <taxon>Magnoliopsida</taxon>
        <taxon>Liliopsida</taxon>
        <taxon>Araceae</taxon>
        <taxon>Lemnoideae</taxon>
        <taxon>Spirodela</taxon>
    </lineage>
</organism>
<evidence type="ECO:0000256" key="4">
    <source>
        <dbReference type="SAM" id="MobiDB-lite"/>
    </source>
</evidence>
<gene>
    <name evidence="5" type="ORF">SI7747_10013587</name>
</gene>
<dbReference type="AlphaFoldDB" id="A0A7I8JAS0"/>
<dbReference type="PANTHER" id="PTHR46598:SF1">
    <property type="entry name" value="OS10G0422566 PROTEIN"/>
    <property type="match status" value="1"/>
</dbReference>
<dbReference type="Pfam" id="PF01535">
    <property type="entry name" value="PPR"/>
    <property type="match status" value="1"/>
</dbReference>
<feature type="repeat" description="PPR" evidence="3">
    <location>
        <begin position="137"/>
        <end position="171"/>
    </location>
</feature>
<comment type="similarity">
    <text evidence="1">Belongs to the PPR family. P subfamily.</text>
</comment>
<feature type="region of interest" description="Disordered" evidence="4">
    <location>
        <begin position="586"/>
        <end position="612"/>
    </location>
</feature>
<feature type="compositionally biased region" description="Basic and acidic residues" evidence="4">
    <location>
        <begin position="603"/>
        <end position="612"/>
    </location>
</feature>
<keyword evidence="2" id="KW-0677">Repeat</keyword>
<dbReference type="InterPro" id="IPR011990">
    <property type="entry name" value="TPR-like_helical_dom_sf"/>
</dbReference>
<evidence type="ECO:0000256" key="2">
    <source>
        <dbReference type="ARBA" id="ARBA00022737"/>
    </source>
</evidence>
<evidence type="ECO:0000313" key="5">
    <source>
        <dbReference type="EMBL" id="CAA2627938.1"/>
    </source>
</evidence>
<accession>A0A7I8JAS0</accession>
<keyword evidence="6" id="KW-1185">Reference proteome</keyword>
<evidence type="ECO:0000256" key="1">
    <source>
        <dbReference type="ARBA" id="ARBA00007626"/>
    </source>
</evidence>
<dbReference type="PANTHER" id="PTHR46598">
    <property type="entry name" value="BNAC05G43320D PROTEIN"/>
    <property type="match status" value="1"/>
</dbReference>
<dbReference type="Proteomes" id="UP001189122">
    <property type="component" value="Unassembled WGS sequence"/>
</dbReference>
<name>A0A7I8JAS0_SPIIN</name>
<feature type="compositionally biased region" description="Low complexity" evidence="4">
    <location>
        <begin position="586"/>
        <end position="596"/>
    </location>
</feature>
<dbReference type="Pfam" id="PF13812">
    <property type="entry name" value="PPR_3"/>
    <property type="match status" value="1"/>
</dbReference>
<dbReference type="EMBL" id="LR743597">
    <property type="protein sequence ID" value="CAA2627938.1"/>
    <property type="molecule type" value="Genomic_DNA"/>
</dbReference>
<sequence length="653" mass="72858">MAESILVWAQDPGKYLYAVLRRAAIGNGCVKLPGLAEQLFEEKKHELLGKQALIYLSYVLAKCELAVPASTLLRKLVEVGEFPPAAVWTCVVAHISQTAAGAFLAAELVSEIGYIFKDNRVDPRKKSNKPLLLMRPDPVAFNLALTGCLVFGTTKKAEQLLELMPRVGVRADPDLLIVMAHVFERNGRIDEMKKLRRHIDDACGDLKDSQFQQFYNSLLSCHLKLRELTSACDLVLDMLRRAKKAKSSLAAARSVLEVVQEGRKPSLSMEDDSGAEELVASEELSLVKARPPSFTDFTRDRKFLRLDAEVKALLRHLSDKLQAQAELVKVECGILHPSEKIYAKLVRAFLEAGKIDDLAAFLIKVNNEESPVSRENSVVVQVVDACITMGLLEPAHDLLDELRFHGVRVSSSVYSSLLKAYCREDAQKAGLQLDSSCYESLIQARVHQKNIAGALHLFREMKESSLLRSGQEDFEQLLEGCAGNGKPSLMSRLLMEIREDDRVECGFMTGTTLSILWLLGTRRSGKVRGDHRLWGEMKALSGSTPVDFDQELLDSLLYCFVRGGFFLRANEVVGMMERRACSLTSTSTAHSGSSTTGRFTRARPQDPDRSAVQRREAALTFRAWLAFPRTTHCPCFQVQKSESPFHEQREGRQ</sequence>
<dbReference type="PROSITE" id="PS51375">
    <property type="entry name" value="PPR"/>
    <property type="match status" value="1"/>
</dbReference>
<protein>
    <submittedName>
        <fullName evidence="5">Uncharacterized protein</fullName>
    </submittedName>
</protein>
<dbReference type="InterPro" id="IPR002885">
    <property type="entry name" value="PPR_rpt"/>
</dbReference>
<dbReference type="EMBL" id="CACRZD030000010">
    <property type="protein sequence ID" value="CAA6667194.1"/>
    <property type="molecule type" value="Genomic_DNA"/>
</dbReference>
<reference evidence="5 6" key="1">
    <citation type="submission" date="2019-12" db="EMBL/GenBank/DDBJ databases">
        <authorList>
            <person name="Scholz U."/>
            <person name="Mascher M."/>
            <person name="Fiebig A."/>
        </authorList>
    </citation>
    <scope>NUCLEOTIDE SEQUENCE</scope>
</reference>
<evidence type="ECO:0000313" key="6">
    <source>
        <dbReference type="Proteomes" id="UP001189122"/>
    </source>
</evidence>
<evidence type="ECO:0000256" key="3">
    <source>
        <dbReference type="PROSITE-ProRule" id="PRU00708"/>
    </source>
</evidence>
<proteinExistence type="inferred from homology"/>